<dbReference type="EMBL" id="JAATIQ010000002">
    <property type="protein sequence ID" value="KAF4404067.1"/>
    <property type="molecule type" value="Genomic_DNA"/>
</dbReference>
<dbReference type="FunFam" id="1.20.140.40:FF:000010">
    <property type="entry name" value="Pectinesterase"/>
    <property type="match status" value="1"/>
</dbReference>
<dbReference type="InterPro" id="IPR006501">
    <property type="entry name" value="Pectinesterase_inhib_dom"/>
</dbReference>
<dbReference type="GO" id="GO:0004857">
    <property type="term" value="F:enzyme inhibitor activity"/>
    <property type="evidence" value="ECO:0007669"/>
    <property type="project" value="InterPro"/>
</dbReference>
<dbReference type="Proteomes" id="UP000583929">
    <property type="component" value="Unassembled WGS sequence"/>
</dbReference>
<evidence type="ECO:0000256" key="1">
    <source>
        <dbReference type="ARBA" id="ARBA00004271"/>
    </source>
</evidence>
<comment type="similarity">
    <text evidence="2">In the N-terminal section; belongs to the PMEI family.</text>
</comment>
<evidence type="ECO:0000256" key="5">
    <source>
        <dbReference type="ARBA" id="ARBA00022523"/>
    </source>
</evidence>
<evidence type="ECO:0000259" key="13">
    <source>
        <dbReference type="SMART" id="SM00856"/>
    </source>
</evidence>
<keyword evidence="11" id="KW-0472">Membrane</keyword>
<dbReference type="GO" id="GO:0048046">
    <property type="term" value="C:apoplast"/>
    <property type="evidence" value="ECO:0007669"/>
    <property type="project" value="UniProtKB-SubCell"/>
</dbReference>
<keyword evidence="8" id="KW-1015">Disulfide bond</keyword>
<evidence type="ECO:0000256" key="8">
    <source>
        <dbReference type="ARBA" id="ARBA00023157"/>
    </source>
</evidence>
<comment type="similarity">
    <text evidence="10">Belongs to the PMEI family.</text>
</comment>
<proteinExistence type="inferred from homology"/>
<reference evidence="14 15" key="1">
    <citation type="journal article" date="2020" name="bioRxiv">
        <title>Sequence and annotation of 42 cannabis genomes reveals extensive copy number variation in cannabinoid synthesis and pathogen resistance genes.</title>
        <authorList>
            <person name="Mckernan K.J."/>
            <person name="Helbert Y."/>
            <person name="Kane L.T."/>
            <person name="Ebling H."/>
            <person name="Zhang L."/>
            <person name="Liu B."/>
            <person name="Eaton Z."/>
            <person name="Mclaughlin S."/>
            <person name="Kingan S."/>
            <person name="Baybayan P."/>
            <person name="Concepcion G."/>
            <person name="Jordan M."/>
            <person name="Riva A."/>
            <person name="Barbazuk W."/>
            <person name="Harkins T."/>
        </authorList>
    </citation>
    <scope>NUCLEOTIDE SEQUENCE [LARGE SCALE GENOMIC DNA]</scope>
    <source>
        <strain evidence="15">cv. Jamaican Lion 4</strain>
        <tissue evidence="14">Leaf</tissue>
    </source>
</reference>
<evidence type="ECO:0000256" key="9">
    <source>
        <dbReference type="ARBA" id="ARBA00023180"/>
    </source>
</evidence>
<name>A0A7J6I959_CANSA</name>
<evidence type="ECO:0000256" key="6">
    <source>
        <dbReference type="ARBA" id="ARBA00022525"/>
    </source>
</evidence>
<dbReference type="SUPFAM" id="SSF101148">
    <property type="entry name" value="Plant invertase/pectin methylesterase inhibitor"/>
    <property type="match status" value="2"/>
</dbReference>
<dbReference type="FunFam" id="1.20.140.40:FF:000006">
    <property type="entry name" value="Pectinesterase inhibitor 3"/>
    <property type="match status" value="1"/>
</dbReference>
<evidence type="ECO:0000256" key="10">
    <source>
        <dbReference type="ARBA" id="ARBA00038471"/>
    </source>
</evidence>
<dbReference type="EC" id="3.1.1.11" evidence="4"/>
<dbReference type="InterPro" id="IPR035513">
    <property type="entry name" value="Invertase/methylesterase_inhib"/>
</dbReference>
<dbReference type="Pfam" id="PF04043">
    <property type="entry name" value="PMEI"/>
    <property type="match status" value="2"/>
</dbReference>
<feature type="transmembrane region" description="Helical" evidence="11">
    <location>
        <begin position="211"/>
        <end position="232"/>
    </location>
</feature>
<sequence>MKFSGLAHAFLAAVFVFQYSCNQTTPISATKTTPTIFPNPTYFSYIKTSCNVTIYPKLCYESLSIFAQSIKTNPKLLASTALNVSLTATKTTSVIINRLSRTRGMSPMEVAAVQDCVELIGDSLEELEKSVCQMGQLGDYDFGAQISDIQTWISAALTDDGTCVDGFSEGGKYGDGNGNAKLIVRRHVLKVSHLTSNALALLNSYASLPTMVIIIFIVMIIQSYVMVATGLLSNEPMDSNTEFIKTSCGATTYPDLCFTTLSSHAFEIQSNPQLLAGAALSETLKTVRLTSAAMSKLAKSQGLTVREAAALKDCVEELGDSVDELQRSVGEMGKKDVNFEMQMSDIETWVSAALTDEDTCVDGFSGNGMNGSVKTTVRENIVKVAHMTSNALALTLLPFCHLFIFGLMKLIIYTCLSLLYILTLLSSLINNYLKFEFSKKQEKIRRRIRQRNVIIDPVLCIFIHLSIL</sequence>
<keyword evidence="7 12" id="KW-0732">Signal</keyword>
<feature type="domain" description="Pectinesterase inhibitor" evidence="13">
    <location>
        <begin position="41"/>
        <end position="201"/>
    </location>
</feature>
<evidence type="ECO:0000313" key="15">
    <source>
        <dbReference type="Proteomes" id="UP000583929"/>
    </source>
</evidence>
<keyword evidence="9" id="KW-0325">Glycoprotein</keyword>
<evidence type="ECO:0000256" key="2">
    <source>
        <dbReference type="ARBA" id="ARBA00006027"/>
    </source>
</evidence>
<protein>
    <recommendedName>
        <fullName evidence="4">pectinesterase</fullName>
        <ecNumber evidence="4">3.1.1.11</ecNumber>
    </recommendedName>
</protein>
<evidence type="ECO:0000256" key="12">
    <source>
        <dbReference type="SAM" id="SignalP"/>
    </source>
</evidence>
<evidence type="ECO:0000256" key="3">
    <source>
        <dbReference type="ARBA" id="ARBA00007786"/>
    </source>
</evidence>
<keyword evidence="11" id="KW-0812">Transmembrane</keyword>
<feature type="transmembrane region" description="Helical" evidence="11">
    <location>
        <begin position="384"/>
        <end position="404"/>
    </location>
</feature>
<keyword evidence="15" id="KW-1185">Reference proteome</keyword>
<comment type="similarity">
    <text evidence="3">In the C-terminal section; belongs to the pectinesterase family.</text>
</comment>
<comment type="caution">
    <text evidence="14">The sequence shown here is derived from an EMBL/GenBank/DDBJ whole genome shotgun (WGS) entry which is preliminary data.</text>
</comment>
<dbReference type="NCBIfam" id="TIGR01614">
    <property type="entry name" value="PME_inhib"/>
    <property type="match status" value="2"/>
</dbReference>
<dbReference type="PANTHER" id="PTHR31080:SF117">
    <property type="entry name" value="PLANT INVERTASE_PECTIN METHYLESTERASE INHIBITOR SUPERFAMILY PROTEIN"/>
    <property type="match status" value="1"/>
</dbReference>
<keyword evidence="5" id="KW-0052">Apoplast</keyword>
<evidence type="ECO:0000256" key="11">
    <source>
        <dbReference type="SAM" id="Phobius"/>
    </source>
</evidence>
<keyword evidence="11" id="KW-1133">Transmembrane helix</keyword>
<keyword evidence="6" id="KW-0964">Secreted</keyword>
<dbReference type="AlphaFoldDB" id="A0A7J6I959"/>
<feature type="chain" id="PRO_5029652356" description="pectinesterase" evidence="12">
    <location>
        <begin position="23"/>
        <end position="468"/>
    </location>
</feature>
<feature type="transmembrane region" description="Helical" evidence="11">
    <location>
        <begin position="410"/>
        <end position="429"/>
    </location>
</feature>
<dbReference type="InterPro" id="IPR051955">
    <property type="entry name" value="PME_Inhibitor"/>
</dbReference>
<feature type="signal peptide" evidence="12">
    <location>
        <begin position="1"/>
        <end position="22"/>
    </location>
</feature>
<feature type="domain" description="Pectinesterase inhibitor" evidence="13">
    <location>
        <begin position="239"/>
        <end position="394"/>
    </location>
</feature>
<evidence type="ECO:0000313" key="14">
    <source>
        <dbReference type="EMBL" id="KAF4404067.1"/>
    </source>
</evidence>
<accession>A0A7J6I959</accession>
<dbReference type="GO" id="GO:0030599">
    <property type="term" value="F:pectinesterase activity"/>
    <property type="evidence" value="ECO:0007669"/>
    <property type="project" value="UniProtKB-EC"/>
</dbReference>
<comment type="subcellular location">
    <subcellularLocation>
        <location evidence="1">Secreted</location>
        <location evidence="1">Extracellular space</location>
        <location evidence="1">Apoplast</location>
    </subcellularLocation>
</comment>
<dbReference type="Gene3D" id="1.20.140.40">
    <property type="entry name" value="Invertase/pectin methylesterase inhibitor family protein"/>
    <property type="match status" value="2"/>
</dbReference>
<dbReference type="SMART" id="SM00856">
    <property type="entry name" value="PMEI"/>
    <property type="match status" value="2"/>
</dbReference>
<gene>
    <name evidence="14" type="ORF">G4B88_014523</name>
</gene>
<evidence type="ECO:0000256" key="4">
    <source>
        <dbReference type="ARBA" id="ARBA00013229"/>
    </source>
</evidence>
<dbReference type="CDD" id="cd15798">
    <property type="entry name" value="PMEI-like_3"/>
    <property type="match status" value="2"/>
</dbReference>
<feature type="transmembrane region" description="Helical" evidence="11">
    <location>
        <begin position="450"/>
        <end position="467"/>
    </location>
</feature>
<organism evidence="14 15">
    <name type="scientific">Cannabis sativa</name>
    <name type="common">Hemp</name>
    <name type="synonym">Marijuana</name>
    <dbReference type="NCBI Taxonomy" id="3483"/>
    <lineage>
        <taxon>Eukaryota</taxon>
        <taxon>Viridiplantae</taxon>
        <taxon>Streptophyta</taxon>
        <taxon>Embryophyta</taxon>
        <taxon>Tracheophyta</taxon>
        <taxon>Spermatophyta</taxon>
        <taxon>Magnoliopsida</taxon>
        <taxon>eudicotyledons</taxon>
        <taxon>Gunneridae</taxon>
        <taxon>Pentapetalae</taxon>
        <taxon>rosids</taxon>
        <taxon>fabids</taxon>
        <taxon>Rosales</taxon>
        <taxon>Cannabaceae</taxon>
        <taxon>Cannabis</taxon>
    </lineage>
</organism>
<evidence type="ECO:0000256" key="7">
    <source>
        <dbReference type="ARBA" id="ARBA00022729"/>
    </source>
</evidence>
<dbReference type="PANTHER" id="PTHR31080">
    <property type="entry name" value="PECTINESTERASE INHIBITOR-LIKE"/>
    <property type="match status" value="1"/>
</dbReference>